<keyword evidence="11 15" id="KW-1133">Transmembrane helix</keyword>
<dbReference type="Pfam" id="PF02411">
    <property type="entry name" value="MerT"/>
    <property type="match status" value="1"/>
</dbReference>
<feature type="transmembrane region" description="Helical" evidence="15">
    <location>
        <begin position="100"/>
        <end position="126"/>
    </location>
</feature>
<evidence type="ECO:0000256" key="9">
    <source>
        <dbReference type="ARBA" id="ARBA00022723"/>
    </source>
</evidence>
<evidence type="ECO:0000313" key="16">
    <source>
        <dbReference type="EMBL" id="KWV56593.1"/>
    </source>
</evidence>
<evidence type="ECO:0000256" key="8">
    <source>
        <dbReference type="ARBA" id="ARBA00022692"/>
    </source>
</evidence>
<evidence type="ECO:0000256" key="12">
    <source>
        <dbReference type="ARBA" id="ARBA00023136"/>
    </source>
</evidence>
<proteinExistence type="inferred from homology"/>
<evidence type="ECO:0000256" key="2">
    <source>
        <dbReference type="ARBA" id="ARBA00008224"/>
    </source>
</evidence>
<evidence type="ECO:0000256" key="4">
    <source>
        <dbReference type="ARBA" id="ARBA00022448"/>
    </source>
</evidence>
<keyword evidence="7" id="KW-0997">Cell inner membrane</keyword>
<dbReference type="EMBL" id="LNCU01000048">
    <property type="protein sequence ID" value="KWV56593.1"/>
    <property type="molecule type" value="Genomic_DNA"/>
</dbReference>
<keyword evidence="10" id="KW-0476">Mercury</keyword>
<name>A0A109JWY3_9BRAD</name>
<evidence type="ECO:0000256" key="5">
    <source>
        <dbReference type="ARBA" id="ARBA00022466"/>
    </source>
</evidence>
<dbReference type="AlphaFoldDB" id="A0A109JWY3"/>
<dbReference type="Proteomes" id="UP000057737">
    <property type="component" value="Unassembled WGS sequence"/>
</dbReference>
<accession>A0A109JWY3</accession>
<dbReference type="OrthoDB" id="9813737at2"/>
<feature type="transmembrane region" description="Helical" evidence="15">
    <location>
        <begin position="21"/>
        <end position="50"/>
    </location>
</feature>
<evidence type="ECO:0000256" key="10">
    <source>
        <dbReference type="ARBA" id="ARBA00022914"/>
    </source>
</evidence>
<comment type="similarity">
    <text evidence="2">Belongs to the MerT family.</text>
</comment>
<evidence type="ECO:0000256" key="11">
    <source>
        <dbReference type="ARBA" id="ARBA00022989"/>
    </source>
</evidence>
<evidence type="ECO:0000313" key="17">
    <source>
        <dbReference type="Proteomes" id="UP000057737"/>
    </source>
</evidence>
<dbReference type="GO" id="GO:0046872">
    <property type="term" value="F:metal ion binding"/>
    <property type="evidence" value="ECO:0007669"/>
    <property type="project" value="UniProtKB-KW"/>
</dbReference>
<feature type="transmembrane region" description="Helical" evidence="15">
    <location>
        <begin position="62"/>
        <end position="79"/>
    </location>
</feature>
<keyword evidence="8 15" id="KW-0812">Transmembrane</keyword>
<protein>
    <recommendedName>
        <fullName evidence="3">Mercuric transport protein MerT</fullName>
    </recommendedName>
    <alternativeName>
        <fullName evidence="13">Mercury ion transport protein</fullName>
    </alternativeName>
</protein>
<organism evidence="16 17">
    <name type="scientific">Bradyrhizobium macuxiense</name>
    <dbReference type="NCBI Taxonomy" id="1755647"/>
    <lineage>
        <taxon>Bacteria</taxon>
        <taxon>Pseudomonadati</taxon>
        <taxon>Pseudomonadota</taxon>
        <taxon>Alphaproteobacteria</taxon>
        <taxon>Hyphomicrobiales</taxon>
        <taxon>Nitrobacteraceae</taxon>
        <taxon>Bradyrhizobium</taxon>
    </lineage>
</organism>
<dbReference type="InterPro" id="IPR003457">
    <property type="entry name" value="Transprt_MerT"/>
</dbReference>
<reference evidence="16 17" key="1">
    <citation type="submission" date="2015-11" db="EMBL/GenBank/DDBJ databases">
        <title>Draft Genome Sequence of the Strain BR 10303 (Bradyrhizobium sp.) isolated from nodules of Centrolobium paraense.</title>
        <authorList>
            <person name="Zelli J.E."/>
            <person name="Simoes-Araujo J.L."/>
            <person name="Barauna A.C."/>
            <person name="Silva K."/>
        </authorList>
    </citation>
    <scope>NUCLEOTIDE SEQUENCE [LARGE SCALE GENOMIC DNA]</scope>
    <source>
        <strain evidence="16 17">BR 10303</strain>
    </source>
</reference>
<evidence type="ECO:0000256" key="7">
    <source>
        <dbReference type="ARBA" id="ARBA00022519"/>
    </source>
</evidence>
<dbReference type="GO" id="GO:0015097">
    <property type="term" value="F:mercury ion transmembrane transporter activity"/>
    <property type="evidence" value="ECO:0007669"/>
    <property type="project" value="InterPro"/>
</dbReference>
<evidence type="ECO:0000256" key="14">
    <source>
        <dbReference type="ARBA" id="ARBA00045720"/>
    </source>
</evidence>
<keyword evidence="6" id="KW-1003">Cell membrane</keyword>
<dbReference type="RefSeq" id="WP_066506422.1">
    <property type="nucleotide sequence ID" value="NZ_LNCU01000048.1"/>
</dbReference>
<sequence length="128" mass="13286">MMVKEGNISAQPSRGPALLATGGLLGAIASSSCCIAPLLLFSLGVSGAWIGNLTRLAPYQPYFIAATIALLGAGYWLIYRTSKLACAADAACARLLPSRLVRAMLVVATLLVIAAFGFDLLAPLLFDT</sequence>
<evidence type="ECO:0000256" key="3">
    <source>
        <dbReference type="ARBA" id="ARBA00017053"/>
    </source>
</evidence>
<keyword evidence="5" id="KW-0475">Mercuric resistance</keyword>
<keyword evidence="4" id="KW-0813">Transport</keyword>
<comment type="caution">
    <text evidence="16">The sequence shown here is derived from an EMBL/GenBank/DDBJ whole genome shotgun (WGS) entry which is preliminary data.</text>
</comment>
<gene>
    <name evidence="16" type="ORF">AS156_04135</name>
</gene>
<keyword evidence="12 15" id="KW-0472">Membrane</keyword>
<evidence type="ECO:0000256" key="6">
    <source>
        <dbReference type="ARBA" id="ARBA00022475"/>
    </source>
</evidence>
<evidence type="ECO:0000256" key="1">
    <source>
        <dbReference type="ARBA" id="ARBA00004429"/>
    </source>
</evidence>
<comment type="function">
    <text evidence="14">Involved in mercury resistance. Probably transfers a mercuric ion from the periplasmic Hg(2+)-binding protein MerP to the cytoplasmic mercuric reductase MerA.</text>
</comment>
<dbReference type="GO" id="GO:0005886">
    <property type="term" value="C:plasma membrane"/>
    <property type="evidence" value="ECO:0007669"/>
    <property type="project" value="UniProtKB-SubCell"/>
</dbReference>
<evidence type="ECO:0000256" key="13">
    <source>
        <dbReference type="ARBA" id="ARBA00030934"/>
    </source>
</evidence>
<evidence type="ECO:0000256" key="15">
    <source>
        <dbReference type="SAM" id="Phobius"/>
    </source>
</evidence>
<keyword evidence="9" id="KW-0479">Metal-binding</keyword>
<dbReference type="PROSITE" id="PS51257">
    <property type="entry name" value="PROKAR_LIPOPROTEIN"/>
    <property type="match status" value="1"/>
</dbReference>
<comment type="subcellular location">
    <subcellularLocation>
        <location evidence="1">Cell inner membrane</location>
        <topology evidence="1">Multi-pass membrane protein</topology>
    </subcellularLocation>
</comment>
<keyword evidence="17" id="KW-1185">Reference proteome</keyword>